<dbReference type="SUPFAM" id="SSF56059">
    <property type="entry name" value="Glutathione synthetase ATP-binding domain-like"/>
    <property type="match status" value="1"/>
</dbReference>
<protein>
    <recommendedName>
        <fullName evidence="5">ATP-grasp domain-containing protein</fullName>
    </recommendedName>
</protein>
<dbReference type="EMBL" id="JAUSZS010000003">
    <property type="protein sequence ID" value="MDQ0932877.1"/>
    <property type="molecule type" value="Genomic_DNA"/>
</dbReference>
<sequence>MSTTSDSSTPAVPTAVVVDGYGAGNFYPAAFNDLGARVVHLQTTAELMPTMLAPNLTAYEDNIVSPDEAAQAELVGALSPVAVVPGQEFAVEAADRVSEVLGVKSNGTALTPARRDKYEMIETLRRAGVRCADQFKSDDASLIVKCAEDQGSWPVVVKPLDSAGSDSVFVCRNAGEVRSAAETILAGGTLFDVAVTTEALVQSYLKGTEYIVDTVSADGHQYVCGVWEYEKTLLPTGRNIYNRDILVAPDADPVPALISYVTEVLAALDVRWGPTHAEVIVTDEGPVLVEIATRLNGNLNPAFHDLCLGHNQAQLSALAYLRPEEFVQRYGGGVYRKLQSGYTYNAPTALDGVVTAVDQEAVAAIEALSSTVVTGVKYRPGSRIRPTADLMTAALRICLTSPDDARLTADYERAKELKDAVYQVN</sequence>
<keyword evidence="3 4" id="KW-0067">ATP-binding</keyword>
<evidence type="ECO:0000256" key="1">
    <source>
        <dbReference type="ARBA" id="ARBA00022598"/>
    </source>
</evidence>
<reference evidence="6 7" key="1">
    <citation type="submission" date="2023-07" db="EMBL/GenBank/DDBJ databases">
        <title>Comparative genomics of wheat-associated soil bacteria to identify genetic determinants of phenazine resistance.</title>
        <authorList>
            <person name="Mouncey N."/>
        </authorList>
    </citation>
    <scope>NUCLEOTIDE SEQUENCE [LARGE SCALE GENOMIC DNA]</scope>
    <source>
        <strain evidence="6 7">W2I16</strain>
    </source>
</reference>
<evidence type="ECO:0000313" key="6">
    <source>
        <dbReference type="EMBL" id="MDQ0932877.1"/>
    </source>
</evidence>
<evidence type="ECO:0000313" key="7">
    <source>
        <dbReference type="Proteomes" id="UP001223072"/>
    </source>
</evidence>
<proteinExistence type="predicted"/>
<name>A0ABU0RLK3_9ACTN</name>
<keyword evidence="1" id="KW-0436">Ligase</keyword>
<dbReference type="InterPro" id="IPR052032">
    <property type="entry name" value="ATP-dep_AA_Ligase"/>
</dbReference>
<dbReference type="InterPro" id="IPR011761">
    <property type="entry name" value="ATP-grasp"/>
</dbReference>
<dbReference type="PANTHER" id="PTHR43585">
    <property type="entry name" value="FUMIPYRROLE BIOSYNTHESIS PROTEIN C"/>
    <property type="match status" value="1"/>
</dbReference>
<dbReference type="Gene3D" id="3.30.470.20">
    <property type="entry name" value="ATP-grasp fold, B domain"/>
    <property type="match status" value="1"/>
</dbReference>
<evidence type="ECO:0000256" key="4">
    <source>
        <dbReference type="PROSITE-ProRule" id="PRU00409"/>
    </source>
</evidence>
<comment type="caution">
    <text evidence="6">The sequence shown here is derived from an EMBL/GenBank/DDBJ whole genome shotgun (WGS) entry which is preliminary data.</text>
</comment>
<dbReference type="PANTHER" id="PTHR43585:SF2">
    <property type="entry name" value="ATP-GRASP ENZYME FSQD"/>
    <property type="match status" value="1"/>
</dbReference>
<feature type="domain" description="ATP-grasp" evidence="5">
    <location>
        <begin position="121"/>
        <end position="321"/>
    </location>
</feature>
<dbReference type="Proteomes" id="UP001223072">
    <property type="component" value="Unassembled WGS sequence"/>
</dbReference>
<evidence type="ECO:0000256" key="3">
    <source>
        <dbReference type="ARBA" id="ARBA00022840"/>
    </source>
</evidence>
<gene>
    <name evidence="6" type="ORF">QFZ49_002807</name>
</gene>
<accession>A0ABU0RLK3</accession>
<evidence type="ECO:0000259" key="5">
    <source>
        <dbReference type="PROSITE" id="PS50975"/>
    </source>
</evidence>
<organism evidence="6 7">
    <name type="scientific">Streptomyces turgidiscabies</name>
    <dbReference type="NCBI Taxonomy" id="85558"/>
    <lineage>
        <taxon>Bacteria</taxon>
        <taxon>Bacillati</taxon>
        <taxon>Actinomycetota</taxon>
        <taxon>Actinomycetes</taxon>
        <taxon>Kitasatosporales</taxon>
        <taxon>Streptomycetaceae</taxon>
        <taxon>Streptomyces</taxon>
    </lineage>
</organism>
<dbReference type="RefSeq" id="WP_307626729.1">
    <property type="nucleotide sequence ID" value="NZ_JAUSZS010000003.1"/>
</dbReference>
<keyword evidence="7" id="KW-1185">Reference proteome</keyword>
<dbReference type="NCBIfam" id="NF005543">
    <property type="entry name" value="PRK07206.1"/>
    <property type="match status" value="1"/>
</dbReference>
<evidence type="ECO:0000256" key="2">
    <source>
        <dbReference type="ARBA" id="ARBA00022741"/>
    </source>
</evidence>
<dbReference type="PROSITE" id="PS50975">
    <property type="entry name" value="ATP_GRASP"/>
    <property type="match status" value="1"/>
</dbReference>
<keyword evidence="2 4" id="KW-0547">Nucleotide-binding</keyword>
<dbReference type="Pfam" id="PF13535">
    <property type="entry name" value="ATP-grasp_4"/>
    <property type="match status" value="1"/>
</dbReference>